<accession>A0A3M7MIG1</accession>
<comment type="similarity">
    <text evidence="1">Belongs to the BLOC1S1 family.</text>
</comment>
<protein>
    <recommendedName>
        <fullName evidence="2">Biogenesis of lysosome-related organelles complex 1 subunit 1</fullName>
    </recommendedName>
</protein>
<organism evidence="3 4">
    <name type="scientific">Pyrenophora seminiperda CCB06</name>
    <dbReference type="NCBI Taxonomy" id="1302712"/>
    <lineage>
        <taxon>Eukaryota</taxon>
        <taxon>Fungi</taxon>
        <taxon>Dikarya</taxon>
        <taxon>Ascomycota</taxon>
        <taxon>Pezizomycotina</taxon>
        <taxon>Dothideomycetes</taxon>
        <taxon>Pleosporomycetidae</taxon>
        <taxon>Pleosporales</taxon>
        <taxon>Pleosporineae</taxon>
        <taxon>Pleosporaceae</taxon>
        <taxon>Pyrenophora</taxon>
    </lineage>
</organism>
<reference evidence="3 4" key="1">
    <citation type="journal article" date="2014" name="PLoS ONE">
        <title>De novo Genome Assembly of the Fungal Plant Pathogen Pyrenophora semeniperda.</title>
        <authorList>
            <person name="Soliai M.M."/>
            <person name="Meyer S.E."/>
            <person name="Udall J.A."/>
            <person name="Elzinga D.E."/>
            <person name="Hermansen R.A."/>
            <person name="Bodily P.M."/>
            <person name="Hart A.A."/>
            <person name="Coleman C.E."/>
        </authorList>
    </citation>
    <scope>NUCLEOTIDE SEQUENCE [LARGE SCALE GENOMIC DNA]</scope>
    <source>
        <strain evidence="3 4">CCB06</strain>
        <tissue evidence="3">Mycelium</tissue>
    </source>
</reference>
<dbReference type="AlphaFoldDB" id="A0A3M7MIG1"/>
<proteinExistence type="inferred from homology"/>
<evidence type="ECO:0000256" key="2">
    <source>
        <dbReference type="ARBA" id="ARBA00019577"/>
    </source>
</evidence>
<dbReference type="OrthoDB" id="20018at2759"/>
<dbReference type="Pfam" id="PF06320">
    <property type="entry name" value="GCN5L1"/>
    <property type="match status" value="1"/>
</dbReference>
<dbReference type="GO" id="GO:0031083">
    <property type="term" value="C:BLOC-1 complex"/>
    <property type="evidence" value="ECO:0007669"/>
    <property type="project" value="InterPro"/>
</dbReference>
<gene>
    <name evidence="3" type="ORF">GMOD_00003244</name>
</gene>
<dbReference type="EMBL" id="KE747844">
    <property type="protein sequence ID" value="RMZ74237.1"/>
    <property type="molecule type" value="Genomic_DNA"/>
</dbReference>
<evidence type="ECO:0000313" key="4">
    <source>
        <dbReference type="Proteomes" id="UP000265663"/>
    </source>
</evidence>
<dbReference type="InterPro" id="IPR009395">
    <property type="entry name" value="BLOC1S1"/>
</dbReference>
<dbReference type="GO" id="GO:0016197">
    <property type="term" value="P:endosomal transport"/>
    <property type="evidence" value="ECO:0007669"/>
    <property type="project" value="TreeGrafter"/>
</dbReference>
<dbReference type="PANTHER" id="PTHR13073">
    <property type="entry name" value="BLOC-1 COMPLEX SUBUNIT 1"/>
    <property type="match status" value="1"/>
</dbReference>
<evidence type="ECO:0000256" key="1">
    <source>
        <dbReference type="ARBA" id="ARBA00007133"/>
    </source>
</evidence>
<evidence type="ECO:0000313" key="3">
    <source>
        <dbReference type="EMBL" id="RMZ74237.1"/>
    </source>
</evidence>
<name>A0A3M7MIG1_9PLEO</name>
<dbReference type="Proteomes" id="UP000265663">
    <property type="component" value="Unassembled WGS sequence"/>
</dbReference>
<keyword evidence="4" id="KW-1185">Reference proteome</keyword>
<sequence>MSTHPDPLQQSTKIFYQIEHIHAEMPSPPPCPDEAARRQAEARAAVTASLTSVGASVDNEMRTRTADLHANSAAIEKQEKELAKQTTTLAKQTAEWDKLLQGGTKKLNEVGDMQNWAEMIERDLLVLEETVRLVDEKGKGQQAREPSASGTWW</sequence>
<dbReference type="PANTHER" id="PTHR13073:SF0">
    <property type="entry name" value="BIOGENESIS OF LYSOSOME-RELATED ORGANELLES COMPLEX 1 SUBUNIT 1"/>
    <property type="match status" value="1"/>
</dbReference>